<name>A0A2T0WXU9_9RHOB</name>
<comment type="caution">
    <text evidence="4">The sequence shown here is derived from an EMBL/GenBank/DDBJ whole genome shotgun (WGS) entry which is preliminary data.</text>
</comment>
<feature type="coiled-coil region" evidence="1">
    <location>
        <begin position="117"/>
        <end position="144"/>
    </location>
</feature>
<gene>
    <name evidence="4" type="ORF">CLV74_10381</name>
</gene>
<dbReference type="AlphaFoldDB" id="A0A2T0WXU9"/>
<organism evidence="4 5">
    <name type="scientific">Donghicola tyrosinivorans</name>
    <dbReference type="NCBI Taxonomy" id="1652492"/>
    <lineage>
        <taxon>Bacteria</taxon>
        <taxon>Pseudomonadati</taxon>
        <taxon>Pseudomonadota</taxon>
        <taxon>Alphaproteobacteria</taxon>
        <taxon>Rhodobacterales</taxon>
        <taxon>Roseobacteraceae</taxon>
        <taxon>Donghicola</taxon>
    </lineage>
</organism>
<feature type="compositionally biased region" description="Low complexity" evidence="2">
    <location>
        <begin position="42"/>
        <end position="61"/>
    </location>
</feature>
<feature type="compositionally biased region" description="Polar residues" evidence="2">
    <location>
        <begin position="203"/>
        <end position="216"/>
    </location>
</feature>
<keyword evidence="1" id="KW-0175">Coiled coil</keyword>
<evidence type="ECO:0000313" key="5">
    <source>
        <dbReference type="Proteomes" id="UP000238392"/>
    </source>
</evidence>
<keyword evidence="3" id="KW-1133">Transmembrane helix</keyword>
<dbReference type="Proteomes" id="UP000238392">
    <property type="component" value="Unassembled WGS sequence"/>
</dbReference>
<dbReference type="RefSeq" id="WP_106263169.1">
    <property type="nucleotide sequence ID" value="NZ_PVTQ01000003.1"/>
</dbReference>
<proteinExistence type="predicted"/>
<feature type="transmembrane region" description="Helical" evidence="3">
    <location>
        <begin position="176"/>
        <end position="195"/>
    </location>
</feature>
<evidence type="ECO:0000256" key="3">
    <source>
        <dbReference type="SAM" id="Phobius"/>
    </source>
</evidence>
<reference evidence="4 5" key="1">
    <citation type="submission" date="2018-03" db="EMBL/GenBank/DDBJ databases">
        <title>Genomic Encyclopedia of Archaeal and Bacterial Type Strains, Phase II (KMG-II): from individual species to whole genera.</title>
        <authorList>
            <person name="Goeker M."/>
        </authorList>
    </citation>
    <scope>NUCLEOTIDE SEQUENCE [LARGE SCALE GENOMIC DNA]</scope>
    <source>
        <strain evidence="4 5">DSM 100212</strain>
    </source>
</reference>
<keyword evidence="5" id="KW-1185">Reference proteome</keyword>
<accession>A0A2T0WXU9</accession>
<keyword evidence="3" id="KW-0812">Transmembrane</keyword>
<dbReference type="OrthoDB" id="7667887at2"/>
<feature type="region of interest" description="Disordered" evidence="2">
    <location>
        <begin position="42"/>
        <end position="70"/>
    </location>
</feature>
<keyword evidence="3" id="KW-0472">Membrane</keyword>
<evidence type="ECO:0000256" key="2">
    <source>
        <dbReference type="SAM" id="MobiDB-lite"/>
    </source>
</evidence>
<protein>
    <submittedName>
        <fullName evidence="4">Uncharacterized protein</fullName>
    </submittedName>
</protein>
<evidence type="ECO:0000256" key="1">
    <source>
        <dbReference type="SAM" id="Coils"/>
    </source>
</evidence>
<sequence>MNQINTNEHYTAAEDTEQTVVQAQVPNAAAVEVALRADAAQAERPAPAQAAAQKSAAAAPAGNDPQPTLNSADMRRIATLLHNSPSPIATREDLAALQNRNTQLFSTLQSGLAALADKKAEQDRSELVARMDRLEESVNRMEAALRIELEPVIEKTVAAAVAEGQRKGQVGHGIRLAAVALIAGLVIGAVFSNVAGSAPASADVTSSNKTVFSSPNGGIDRNIKTVN</sequence>
<evidence type="ECO:0000313" key="4">
    <source>
        <dbReference type="EMBL" id="PRY91497.1"/>
    </source>
</evidence>
<feature type="region of interest" description="Disordered" evidence="2">
    <location>
        <begin position="199"/>
        <end position="227"/>
    </location>
</feature>
<dbReference type="EMBL" id="PVTQ01000003">
    <property type="protein sequence ID" value="PRY91497.1"/>
    <property type="molecule type" value="Genomic_DNA"/>
</dbReference>